<keyword evidence="5" id="KW-0479">Metal-binding</keyword>
<protein>
    <recommendedName>
        <fullName evidence="3">pyruvate, phosphate dikinase</fullName>
        <ecNumber evidence="3">2.7.9.1</ecNumber>
    </recommendedName>
</protein>
<dbReference type="InterPro" id="IPR000121">
    <property type="entry name" value="PEP_util_C"/>
</dbReference>
<comment type="similarity">
    <text evidence="2">Belongs to the PEP-utilizing enzyme family.</text>
</comment>
<keyword evidence="4" id="KW-0808">Transferase</keyword>
<dbReference type="PANTHER" id="PTHR22931">
    <property type="entry name" value="PHOSPHOENOLPYRUVATE DIKINASE-RELATED"/>
    <property type="match status" value="1"/>
</dbReference>
<dbReference type="GO" id="GO:0050242">
    <property type="term" value="F:pyruvate, phosphate dikinase activity"/>
    <property type="evidence" value="ECO:0007669"/>
    <property type="project" value="UniProtKB-EC"/>
</dbReference>
<dbReference type="Gene3D" id="1.10.189.10">
    <property type="entry name" value="Pyruvate Phosphate Dikinase, domain 2"/>
    <property type="match status" value="1"/>
</dbReference>
<dbReference type="SUPFAM" id="SSF51621">
    <property type="entry name" value="Phosphoenolpyruvate/pyruvate domain"/>
    <property type="match status" value="1"/>
</dbReference>
<dbReference type="SUPFAM" id="SSF52009">
    <property type="entry name" value="Phosphohistidine domain"/>
    <property type="match status" value="1"/>
</dbReference>
<dbReference type="InterPro" id="IPR010121">
    <property type="entry name" value="Pyruvate_phosphate_dikinase"/>
</dbReference>
<evidence type="ECO:0000259" key="9">
    <source>
        <dbReference type="Pfam" id="PF02896"/>
    </source>
</evidence>
<dbReference type="Gene3D" id="3.50.30.10">
    <property type="entry name" value="Phosphohistidine domain"/>
    <property type="match status" value="1"/>
</dbReference>
<organism evidence="10">
    <name type="scientific">freshwater metagenome</name>
    <dbReference type="NCBI Taxonomy" id="449393"/>
    <lineage>
        <taxon>unclassified sequences</taxon>
        <taxon>metagenomes</taxon>
        <taxon>ecological metagenomes</taxon>
    </lineage>
</organism>
<dbReference type="GO" id="GO:0016301">
    <property type="term" value="F:kinase activity"/>
    <property type="evidence" value="ECO:0007669"/>
    <property type="project" value="UniProtKB-KW"/>
</dbReference>
<dbReference type="SUPFAM" id="SSF56059">
    <property type="entry name" value="Glutathione synthetase ATP-binding domain-like"/>
    <property type="match status" value="1"/>
</dbReference>
<evidence type="ECO:0000256" key="7">
    <source>
        <dbReference type="ARBA" id="ARBA00022842"/>
    </source>
</evidence>
<dbReference type="Gene3D" id="3.20.20.60">
    <property type="entry name" value="Phosphoenolpyruvate-binding domains"/>
    <property type="match status" value="1"/>
</dbReference>
<dbReference type="AlphaFoldDB" id="A0A6J6SRQ5"/>
<dbReference type="EC" id="2.7.9.1" evidence="3"/>
<evidence type="ECO:0000256" key="2">
    <source>
        <dbReference type="ARBA" id="ARBA00007837"/>
    </source>
</evidence>
<evidence type="ECO:0000256" key="6">
    <source>
        <dbReference type="ARBA" id="ARBA00022777"/>
    </source>
</evidence>
<dbReference type="InterPro" id="IPR036637">
    <property type="entry name" value="Phosphohistidine_dom_sf"/>
</dbReference>
<accession>A0A6J6SRQ5</accession>
<dbReference type="InterPro" id="IPR008279">
    <property type="entry name" value="PEP-util_enz_mobile_dom"/>
</dbReference>
<dbReference type="EMBL" id="CAEZYZ010000011">
    <property type="protein sequence ID" value="CAB4737500.1"/>
    <property type="molecule type" value="Genomic_DNA"/>
</dbReference>
<dbReference type="InterPro" id="IPR040442">
    <property type="entry name" value="Pyrv_kinase-like_dom_sf"/>
</dbReference>
<dbReference type="GO" id="GO:0046872">
    <property type="term" value="F:metal ion binding"/>
    <property type="evidence" value="ECO:0007669"/>
    <property type="project" value="UniProtKB-KW"/>
</dbReference>
<dbReference type="InterPro" id="IPR023151">
    <property type="entry name" value="PEP_util_CS"/>
</dbReference>
<evidence type="ECO:0000256" key="4">
    <source>
        <dbReference type="ARBA" id="ARBA00022679"/>
    </source>
</evidence>
<dbReference type="Pfam" id="PF02896">
    <property type="entry name" value="PEP-utilizers_C"/>
    <property type="match status" value="1"/>
</dbReference>
<dbReference type="InterPro" id="IPR015813">
    <property type="entry name" value="Pyrv/PenolPyrv_kinase-like_dom"/>
</dbReference>
<sequence>MRPVDDVGLVPFGVGFERGLDTRSLCTRGVQMETLAGLGLPVATGLTVPVPNVSGMVTVDRAAAAINLLETIAGRAIGSTTPDGGTVLLRLSASAPVRAVGLPPDLVAIGIAGARIPDGLRPKMAADLTAAWWKTSSFIAEYALGVPADEISALGLDHDDPADRIEPLLALCDSTGTTTFPVSVSGQLAAGAAAMLARWNSPRAARARRTQQLPVDLPLGLHLETVIVTDHNEAGHGHAISRDLKSGLFAPNGAFRHGVRSTGERQMLGHPLSSLPGGVAMLTGVLAELEGRLGSVALVDFEYGPEGLVLVGLEEYRRTSARVATSLAVDLATRGITDERTAVSAIRPRHVLELLHPQPKLTGQELQLVTGLAASPGAAVGRIVLSSEEAVEMAERGETVILVAAETSPGDLPGMMASAGILTVTGGSASHAAVVARGMGLPAICGASGLRIDRVAGTISCGEHVLTAGSVISIDGDTGIVYIDAVAIERPEPSASLATVLSWGDDVRRLGVRANADTGVDAALAMDNGAEGIGLCRTEHMFLGERLPLIRRVILSHNPEVEEAALAALAAAQREDFRDLLLAVGNRPVTIRLLDAPMHEFLPATADEAEDENQARMVEHLHEENPMMGVRGVRLALLHEGLYPAQVEGLFNAWVDVSTQHGIQPELEVMVPLVSIPDELLMMVRLMRRVNQEVASRTGIVVKFKIGTMVETPRAALMADQLAQWAEFLSFGTNDLTQLTYGFSRDDVERRMLGTYLEKGLLTVSPFSELDDPGVAALMRIAVDKARSVKPDIKLGICGEHGGDPVSIALCEDLGLDYVSCSPSRVPVARLAAAHAVLDRQAAASTSGGS</sequence>
<dbReference type="PIRSF" id="PIRSF000853">
    <property type="entry name" value="PPDK"/>
    <property type="match status" value="1"/>
</dbReference>
<feature type="domain" description="PEP-utilising enzyme mobile" evidence="8">
    <location>
        <begin position="398"/>
        <end position="479"/>
    </location>
</feature>
<evidence type="ECO:0000259" key="8">
    <source>
        <dbReference type="Pfam" id="PF00391"/>
    </source>
</evidence>
<dbReference type="PROSITE" id="PS00742">
    <property type="entry name" value="PEP_ENZYMES_2"/>
    <property type="match status" value="1"/>
</dbReference>
<reference evidence="10" key="1">
    <citation type="submission" date="2020-05" db="EMBL/GenBank/DDBJ databases">
        <authorList>
            <person name="Chiriac C."/>
            <person name="Salcher M."/>
            <person name="Ghai R."/>
            <person name="Kavagutti S V."/>
        </authorList>
    </citation>
    <scope>NUCLEOTIDE SEQUENCE</scope>
</reference>
<evidence type="ECO:0000256" key="3">
    <source>
        <dbReference type="ARBA" id="ARBA00011994"/>
    </source>
</evidence>
<comment type="cofactor">
    <cofactor evidence="1">
        <name>Mg(2+)</name>
        <dbReference type="ChEBI" id="CHEBI:18420"/>
    </cofactor>
</comment>
<name>A0A6J6SRQ5_9ZZZZ</name>
<evidence type="ECO:0000313" key="10">
    <source>
        <dbReference type="EMBL" id="CAB4737500.1"/>
    </source>
</evidence>
<keyword evidence="6" id="KW-0418">Kinase</keyword>
<evidence type="ECO:0000256" key="1">
    <source>
        <dbReference type="ARBA" id="ARBA00001946"/>
    </source>
</evidence>
<feature type="domain" description="PEP-utilising enzyme C-terminal" evidence="9">
    <location>
        <begin position="495"/>
        <end position="836"/>
    </location>
</feature>
<dbReference type="Pfam" id="PF00391">
    <property type="entry name" value="PEP-utilizers"/>
    <property type="match status" value="1"/>
</dbReference>
<gene>
    <name evidence="10" type="ORF">UFOPK2810_00122</name>
</gene>
<dbReference type="PANTHER" id="PTHR22931:SF9">
    <property type="entry name" value="PYRUVATE, PHOSPHATE DIKINASE 1, CHLOROPLASTIC"/>
    <property type="match status" value="1"/>
</dbReference>
<evidence type="ECO:0000256" key="5">
    <source>
        <dbReference type="ARBA" id="ARBA00022723"/>
    </source>
</evidence>
<proteinExistence type="inferred from homology"/>
<keyword evidence="7" id="KW-0460">Magnesium</keyword>